<dbReference type="Proteomes" id="UP000199062">
    <property type="component" value="Unassembled WGS sequence"/>
</dbReference>
<dbReference type="EMBL" id="FOZK01000002">
    <property type="protein sequence ID" value="SFR96408.1"/>
    <property type="molecule type" value="Genomic_DNA"/>
</dbReference>
<feature type="domain" description="Methyltransferase type 11" evidence="1">
    <location>
        <begin position="79"/>
        <end position="174"/>
    </location>
</feature>
<keyword evidence="2" id="KW-0808">Transferase</keyword>
<sequence length="246" mass="28066">MHPQTYPELESSPGRLEDDFVTRRPRADEAVKKVVRQHWNGRAETFDDASHHGVHTADQRDRWLDVLREWAGEDSRRALDVGCGTGVISLLLAELGHDVAGVDVAPAMLARARRKARDAGHAIDFFRGDAERLPFPDDSFELVTARHLVWTLPDPESALREWQRVVEPGGRVVLFEGYWDHEEPWDEYEEIHGDLPLYDGRPPVTLRELLGDEGLRDLAHEPLQDPTLWGREPHHDYYVVGGTVPR</sequence>
<organism evidence="2 3">
    <name type="scientific">Halomicrobium zhouii</name>
    <dbReference type="NCBI Taxonomy" id="767519"/>
    <lineage>
        <taxon>Archaea</taxon>
        <taxon>Methanobacteriati</taxon>
        <taxon>Methanobacteriota</taxon>
        <taxon>Stenosarchaea group</taxon>
        <taxon>Halobacteria</taxon>
        <taxon>Halobacteriales</taxon>
        <taxon>Haloarculaceae</taxon>
        <taxon>Halomicrobium</taxon>
    </lineage>
</organism>
<accession>A0A1I6KZI6</accession>
<dbReference type="STRING" id="767519.SAMN05216559_1586"/>
<dbReference type="Gene3D" id="3.40.50.150">
    <property type="entry name" value="Vaccinia Virus protein VP39"/>
    <property type="match status" value="1"/>
</dbReference>
<dbReference type="InterPro" id="IPR029063">
    <property type="entry name" value="SAM-dependent_MTases_sf"/>
</dbReference>
<keyword evidence="3" id="KW-1185">Reference proteome</keyword>
<dbReference type="PANTHER" id="PTHR43591:SF24">
    <property type="entry name" value="2-METHOXY-6-POLYPRENYL-1,4-BENZOQUINOL METHYLASE, MITOCHONDRIAL"/>
    <property type="match status" value="1"/>
</dbReference>
<evidence type="ECO:0000313" key="3">
    <source>
        <dbReference type="Proteomes" id="UP000199062"/>
    </source>
</evidence>
<gene>
    <name evidence="2" type="ORF">SAMN05216559_1586</name>
</gene>
<dbReference type="PANTHER" id="PTHR43591">
    <property type="entry name" value="METHYLTRANSFERASE"/>
    <property type="match status" value="1"/>
</dbReference>
<dbReference type="Pfam" id="PF08241">
    <property type="entry name" value="Methyltransf_11"/>
    <property type="match status" value="1"/>
</dbReference>
<dbReference type="GO" id="GO:0032259">
    <property type="term" value="P:methylation"/>
    <property type="evidence" value="ECO:0007669"/>
    <property type="project" value="UniProtKB-KW"/>
</dbReference>
<dbReference type="InterPro" id="IPR013216">
    <property type="entry name" value="Methyltransf_11"/>
</dbReference>
<protein>
    <submittedName>
        <fullName evidence="2">Methyltransferase domain-containing protein</fullName>
    </submittedName>
</protein>
<reference evidence="2 3" key="1">
    <citation type="submission" date="2016-10" db="EMBL/GenBank/DDBJ databases">
        <authorList>
            <person name="de Groot N.N."/>
        </authorList>
    </citation>
    <scope>NUCLEOTIDE SEQUENCE [LARGE SCALE GENOMIC DNA]</scope>
    <source>
        <strain evidence="2 3">CGMCC 1.10457</strain>
    </source>
</reference>
<name>A0A1I6KZI6_9EURY</name>
<keyword evidence="2" id="KW-0489">Methyltransferase</keyword>
<dbReference type="SUPFAM" id="SSF53335">
    <property type="entry name" value="S-adenosyl-L-methionine-dependent methyltransferases"/>
    <property type="match status" value="1"/>
</dbReference>
<evidence type="ECO:0000259" key="1">
    <source>
        <dbReference type="Pfam" id="PF08241"/>
    </source>
</evidence>
<dbReference type="CDD" id="cd02440">
    <property type="entry name" value="AdoMet_MTases"/>
    <property type="match status" value="1"/>
</dbReference>
<proteinExistence type="predicted"/>
<dbReference type="GO" id="GO:0008757">
    <property type="term" value="F:S-adenosylmethionine-dependent methyltransferase activity"/>
    <property type="evidence" value="ECO:0007669"/>
    <property type="project" value="InterPro"/>
</dbReference>
<evidence type="ECO:0000313" key="2">
    <source>
        <dbReference type="EMBL" id="SFR96408.1"/>
    </source>
</evidence>
<dbReference type="AlphaFoldDB" id="A0A1I6KZI6"/>